<proteinExistence type="predicted"/>
<dbReference type="Proteomes" id="UP001054945">
    <property type="component" value="Unassembled WGS sequence"/>
</dbReference>
<dbReference type="AlphaFoldDB" id="A0AAV4XN21"/>
<protein>
    <submittedName>
        <fullName evidence="1">Uncharacterized protein</fullName>
    </submittedName>
</protein>
<evidence type="ECO:0000313" key="1">
    <source>
        <dbReference type="EMBL" id="GIY95783.1"/>
    </source>
</evidence>
<dbReference type="EMBL" id="BPLR01017961">
    <property type="protein sequence ID" value="GIY95783.1"/>
    <property type="molecule type" value="Genomic_DNA"/>
</dbReference>
<comment type="caution">
    <text evidence="1">The sequence shown here is derived from an EMBL/GenBank/DDBJ whole genome shotgun (WGS) entry which is preliminary data.</text>
</comment>
<organism evidence="1 2">
    <name type="scientific">Caerostris extrusa</name>
    <name type="common">Bark spider</name>
    <name type="synonym">Caerostris bankana</name>
    <dbReference type="NCBI Taxonomy" id="172846"/>
    <lineage>
        <taxon>Eukaryota</taxon>
        <taxon>Metazoa</taxon>
        <taxon>Ecdysozoa</taxon>
        <taxon>Arthropoda</taxon>
        <taxon>Chelicerata</taxon>
        <taxon>Arachnida</taxon>
        <taxon>Araneae</taxon>
        <taxon>Araneomorphae</taxon>
        <taxon>Entelegynae</taxon>
        <taxon>Araneoidea</taxon>
        <taxon>Araneidae</taxon>
        <taxon>Caerostris</taxon>
    </lineage>
</organism>
<name>A0AAV4XN21_CAEEX</name>
<evidence type="ECO:0000313" key="2">
    <source>
        <dbReference type="Proteomes" id="UP001054945"/>
    </source>
</evidence>
<reference evidence="1 2" key="1">
    <citation type="submission" date="2021-06" db="EMBL/GenBank/DDBJ databases">
        <title>Caerostris extrusa draft genome.</title>
        <authorList>
            <person name="Kono N."/>
            <person name="Arakawa K."/>
        </authorList>
    </citation>
    <scope>NUCLEOTIDE SEQUENCE [LARGE SCALE GENOMIC DNA]</scope>
</reference>
<accession>A0AAV4XN21</accession>
<sequence>MASIMINFGTNRNTLTRRHLYTPHNNHHLYQVGLPSLLSQFFKSTVIYHVSRGKAFTVRTTSEFSSASDSSRVGSHHKQTMFLNFCMRFRFPSKR</sequence>
<gene>
    <name evidence="1" type="ORF">CEXT_157111</name>
</gene>
<keyword evidence="2" id="KW-1185">Reference proteome</keyword>